<evidence type="ECO:0000313" key="3">
    <source>
        <dbReference type="Proteomes" id="UP001223214"/>
    </source>
</evidence>
<evidence type="ECO:0000313" key="2">
    <source>
        <dbReference type="EMBL" id="MDK9362365.1"/>
    </source>
</evidence>
<keyword evidence="3" id="KW-1185">Reference proteome</keyword>
<feature type="signal peptide" evidence="1">
    <location>
        <begin position="1"/>
        <end position="21"/>
    </location>
</feature>
<evidence type="ECO:0008006" key="4">
    <source>
        <dbReference type="Google" id="ProtNLM"/>
    </source>
</evidence>
<name>A0AAP4D2I0_9ENTR</name>
<comment type="caution">
    <text evidence="2">The sequence shown here is derived from an EMBL/GenBank/DDBJ whole genome shotgun (WGS) entry which is preliminary data.</text>
</comment>
<sequence length="153" mass="16435">MKKLLMIALAVSALSACSSPAERMAKCEAQGVSRDTCYLAEQNRTTAMNAVAEKQALENAAYAVQHAQSAKVQDPLREASFTANGINATVSNGFFTAKINGKKAVVKRFNANSYEIKGAGYVLSITLDDNGITDASWNKTHGRDNGLLQFTQK</sequence>
<reference evidence="2 3" key="1">
    <citation type="submission" date="2023-06" db="EMBL/GenBank/DDBJ databases">
        <title>Identification and characterization of antibiotic-resistant Gram-negative bacteria.</title>
        <authorList>
            <person name="Cho G.-S."/>
            <person name="Lee J."/>
            <person name="Tai E."/>
            <person name="Jeong S."/>
            <person name="Kim I."/>
            <person name="Kim B.-E."/>
            <person name="Jeong M.-I."/>
            <person name="Oh K.-K."/>
            <person name="Franz C.M.A.P."/>
        </authorList>
    </citation>
    <scope>NUCLEOTIDE SEQUENCE [LARGE SCALE GENOMIC DNA]</scope>
    <source>
        <strain evidence="2 3">V106_12</strain>
    </source>
</reference>
<keyword evidence="1" id="KW-0732">Signal</keyword>
<dbReference type="AlphaFoldDB" id="A0AAP4D2I0"/>
<feature type="chain" id="PRO_5042833221" description="Lipoprotein" evidence="1">
    <location>
        <begin position="22"/>
        <end position="153"/>
    </location>
</feature>
<evidence type="ECO:0000256" key="1">
    <source>
        <dbReference type="SAM" id="SignalP"/>
    </source>
</evidence>
<proteinExistence type="predicted"/>
<dbReference type="PROSITE" id="PS51257">
    <property type="entry name" value="PROKAR_LIPOPROTEIN"/>
    <property type="match status" value="1"/>
</dbReference>
<accession>A0AAP4D2I0</accession>
<dbReference type="EMBL" id="JASSOM010000006">
    <property type="protein sequence ID" value="MDK9362365.1"/>
    <property type="molecule type" value="Genomic_DNA"/>
</dbReference>
<organism evidence="2 3">
    <name type="scientific">Lelliottia wanjuensis</name>
    <dbReference type="NCBI Taxonomy" id="3050585"/>
    <lineage>
        <taxon>Bacteria</taxon>
        <taxon>Pseudomonadati</taxon>
        <taxon>Pseudomonadota</taxon>
        <taxon>Gammaproteobacteria</taxon>
        <taxon>Enterobacterales</taxon>
        <taxon>Enterobacteriaceae</taxon>
        <taxon>Lelliottia</taxon>
    </lineage>
</organism>
<gene>
    <name evidence="2" type="ORF">QQF32_04010</name>
</gene>
<dbReference type="RefSeq" id="WP_285149318.1">
    <property type="nucleotide sequence ID" value="NZ_JASSOM010000006.1"/>
</dbReference>
<dbReference type="Proteomes" id="UP001223214">
    <property type="component" value="Unassembled WGS sequence"/>
</dbReference>
<protein>
    <recommendedName>
        <fullName evidence="4">Lipoprotein</fullName>
    </recommendedName>
</protein>